<evidence type="ECO:0000313" key="2">
    <source>
        <dbReference type="EMBL" id="EID76648.1"/>
    </source>
</evidence>
<dbReference type="EMBL" id="AJJU01000002">
    <property type="protein sequence ID" value="EID76648.1"/>
    <property type="molecule type" value="Genomic_DNA"/>
</dbReference>
<protein>
    <recommendedName>
        <fullName evidence="4">Nicotinic acid mononucleotide adenyltransferase</fullName>
    </recommendedName>
</protein>
<accession>I0WJT2</accession>
<dbReference type="OrthoDB" id="1150486at2"/>
<keyword evidence="3" id="KW-1185">Reference proteome</keyword>
<evidence type="ECO:0000313" key="3">
    <source>
        <dbReference type="Proteomes" id="UP000005938"/>
    </source>
</evidence>
<evidence type="ECO:0000256" key="1">
    <source>
        <dbReference type="SAM" id="SignalP"/>
    </source>
</evidence>
<feature type="signal peptide" evidence="1">
    <location>
        <begin position="1"/>
        <end position="21"/>
    </location>
</feature>
<comment type="caution">
    <text evidence="2">The sequence shown here is derived from an EMBL/GenBank/DDBJ whole genome shotgun (WGS) entry which is preliminary data.</text>
</comment>
<evidence type="ECO:0008006" key="4">
    <source>
        <dbReference type="Google" id="ProtNLM"/>
    </source>
</evidence>
<dbReference type="PROSITE" id="PS51257">
    <property type="entry name" value="PROKAR_LIPOPROTEIN"/>
    <property type="match status" value="1"/>
</dbReference>
<reference evidence="2 3" key="1">
    <citation type="journal article" date="2012" name="J. Bacteriol.">
        <title>Genome Sequence of the Halotolerant Bacterium Imtechella halotolerans K1T.</title>
        <authorList>
            <person name="Kumar S."/>
            <person name="Vikram S."/>
            <person name="Subramanian S."/>
            <person name="Raghava G.P."/>
            <person name="Pinnaka A.K."/>
        </authorList>
    </citation>
    <scope>NUCLEOTIDE SEQUENCE [LARGE SCALE GENOMIC DNA]</scope>
    <source>
        <strain evidence="2 3">K1</strain>
    </source>
</reference>
<name>I0WJT2_9FLAO</name>
<dbReference type="STRING" id="946077.W5A_01455"/>
<gene>
    <name evidence="2" type="ORF">W5A_01455</name>
</gene>
<dbReference type="AlphaFoldDB" id="I0WJT2"/>
<feature type="chain" id="PRO_5003635240" description="Nicotinic acid mononucleotide adenyltransferase" evidence="1">
    <location>
        <begin position="22"/>
        <end position="307"/>
    </location>
</feature>
<dbReference type="Proteomes" id="UP000005938">
    <property type="component" value="Unassembled WGS sequence"/>
</dbReference>
<dbReference type="PATRIC" id="fig|946077.3.peg.298"/>
<dbReference type="RefSeq" id="WP_008236654.1">
    <property type="nucleotide sequence ID" value="NZ_AJJU01000002.1"/>
</dbReference>
<keyword evidence="1" id="KW-0732">Signal</keyword>
<organism evidence="2 3">
    <name type="scientific">Imtechella halotolerans K1</name>
    <dbReference type="NCBI Taxonomy" id="946077"/>
    <lineage>
        <taxon>Bacteria</taxon>
        <taxon>Pseudomonadati</taxon>
        <taxon>Bacteroidota</taxon>
        <taxon>Flavobacteriia</taxon>
        <taxon>Flavobacteriales</taxon>
        <taxon>Flavobacteriaceae</taxon>
        <taxon>Imtechella</taxon>
    </lineage>
</organism>
<proteinExistence type="predicted"/>
<dbReference type="eggNOG" id="ENOG502Z7I6">
    <property type="taxonomic scope" value="Bacteria"/>
</dbReference>
<sequence>MKTVKLLFGILLVSVLTTSCYTEVVVDDDHVIDPPGMTLGQLLTSYDLWYVNIDQTTGYGEVPFLQKAFTITFDYGVLMANNNLAGIGKTGNGYGIDVGYYSTSGTTVRIDHDADGIWNLEVYQLSGNRIRIYDRGSSTSYYLTGYQRNEFDYNYVFYDNIRYYLQEYQAWEKIYTSDQGTVNLFDEENFLKFLAGGNDDTFRSSTDQFGTNIGSVYWDYEGIYTIYNVQGNAMKKVLTLDYDSLDNEYFELTVINENTIELYHPYSETVYRFRGVGYIQYLRNSETKKRVKETYPDFKPEQFKKVS</sequence>